<sequence>MRLLARGAVAGAAATLPMTAVLLVAQRRGALEEPPPFTILRRADRCQRRRRTGTVSGSIARRRRRERAGRAARLHLAIGAISGAVYGLLGGTTRPNPASAVAHGVAHGLGVWLAGYAVTLPLAGLYAPAWADRPRRVRSIVAAHLVYGAVLGLVARRK</sequence>
<keyword evidence="1" id="KW-0472">Membrane</keyword>
<keyword evidence="1" id="KW-0812">Transmembrane</keyword>
<name>A0A506YAL2_9MICO</name>
<gene>
    <name evidence="2" type="ORF">FJ657_02165</name>
</gene>
<protein>
    <recommendedName>
        <fullName evidence="4">DUF1440 domain-containing protein</fullName>
    </recommendedName>
</protein>
<dbReference type="Proteomes" id="UP000316252">
    <property type="component" value="Unassembled WGS sequence"/>
</dbReference>
<proteinExistence type="predicted"/>
<feature type="transmembrane region" description="Helical" evidence="1">
    <location>
        <begin position="71"/>
        <end position="89"/>
    </location>
</feature>
<dbReference type="OrthoDB" id="6165073at2"/>
<feature type="transmembrane region" description="Helical" evidence="1">
    <location>
        <begin position="109"/>
        <end position="127"/>
    </location>
</feature>
<dbReference type="RefSeq" id="WP_141162037.1">
    <property type="nucleotide sequence ID" value="NZ_VHQG01000001.1"/>
</dbReference>
<dbReference type="EMBL" id="VHQG01000001">
    <property type="protein sequence ID" value="TPW77509.1"/>
    <property type="molecule type" value="Genomic_DNA"/>
</dbReference>
<keyword evidence="1" id="KW-1133">Transmembrane helix</keyword>
<organism evidence="2 3">
    <name type="scientific">Schumannella soli</name>
    <dbReference type="NCBI Taxonomy" id="2590779"/>
    <lineage>
        <taxon>Bacteria</taxon>
        <taxon>Bacillati</taxon>
        <taxon>Actinomycetota</taxon>
        <taxon>Actinomycetes</taxon>
        <taxon>Micrococcales</taxon>
        <taxon>Microbacteriaceae</taxon>
        <taxon>Schumannella</taxon>
    </lineage>
</organism>
<dbReference type="AlphaFoldDB" id="A0A506YAL2"/>
<keyword evidence="3" id="KW-1185">Reference proteome</keyword>
<evidence type="ECO:0008006" key="4">
    <source>
        <dbReference type="Google" id="ProtNLM"/>
    </source>
</evidence>
<evidence type="ECO:0000313" key="2">
    <source>
        <dbReference type="EMBL" id="TPW77509.1"/>
    </source>
</evidence>
<accession>A0A506YAL2</accession>
<evidence type="ECO:0000313" key="3">
    <source>
        <dbReference type="Proteomes" id="UP000316252"/>
    </source>
</evidence>
<evidence type="ECO:0000256" key="1">
    <source>
        <dbReference type="SAM" id="Phobius"/>
    </source>
</evidence>
<reference evidence="2 3" key="1">
    <citation type="submission" date="2019-06" db="EMBL/GenBank/DDBJ databases">
        <authorList>
            <person name="Li F."/>
        </authorList>
    </citation>
    <scope>NUCLEOTIDE SEQUENCE [LARGE SCALE GENOMIC DNA]</scope>
    <source>
        <strain evidence="2 3">10F1D-1</strain>
    </source>
</reference>
<comment type="caution">
    <text evidence="2">The sequence shown here is derived from an EMBL/GenBank/DDBJ whole genome shotgun (WGS) entry which is preliminary data.</text>
</comment>